<dbReference type="HOGENOM" id="CLU_095018_0_0_9"/>
<feature type="transmembrane region" description="Helical" evidence="2">
    <location>
        <begin position="109"/>
        <end position="125"/>
    </location>
</feature>
<keyword evidence="4" id="KW-1185">Reference proteome</keyword>
<feature type="compositionally biased region" description="Low complexity" evidence="1">
    <location>
        <begin position="21"/>
        <end position="31"/>
    </location>
</feature>
<evidence type="ECO:0000256" key="1">
    <source>
        <dbReference type="SAM" id="MobiDB-lite"/>
    </source>
</evidence>
<keyword evidence="2" id="KW-0812">Transmembrane</keyword>
<protein>
    <submittedName>
        <fullName evidence="3">Uncharacterized protein</fullName>
    </submittedName>
</protein>
<keyword evidence="2" id="KW-0472">Membrane</keyword>
<dbReference type="eggNOG" id="ENOG5033M2A">
    <property type="taxonomic scope" value="Bacteria"/>
</dbReference>
<dbReference type="EMBL" id="AEQN01000016">
    <property type="protein sequence ID" value="EFV01845.1"/>
    <property type="molecule type" value="Genomic_DNA"/>
</dbReference>
<evidence type="ECO:0000313" key="4">
    <source>
        <dbReference type="Proteomes" id="UP000004754"/>
    </source>
</evidence>
<comment type="caution">
    <text evidence="3">The sequence shown here is derived from an EMBL/GenBank/DDBJ whole genome shotgun (WGS) entry which is preliminary data.</text>
</comment>
<name>E6MGV5_9FIRM</name>
<accession>E6MGV5</accession>
<feature type="transmembrane region" description="Helical" evidence="2">
    <location>
        <begin position="146"/>
        <end position="174"/>
    </location>
</feature>
<evidence type="ECO:0000256" key="2">
    <source>
        <dbReference type="SAM" id="Phobius"/>
    </source>
</evidence>
<reference evidence="3 4" key="1">
    <citation type="submission" date="2010-12" db="EMBL/GenBank/DDBJ databases">
        <authorList>
            <person name="Muzny D."/>
            <person name="Qin X."/>
            <person name="Deng J."/>
            <person name="Jiang H."/>
            <person name="Liu Y."/>
            <person name="Qu J."/>
            <person name="Song X.-Z."/>
            <person name="Zhang L."/>
            <person name="Thornton R."/>
            <person name="Coyle M."/>
            <person name="Francisco L."/>
            <person name="Jackson L."/>
            <person name="Javaid M."/>
            <person name="Korchina V."/>
            <person name="Kovar C."/>
            <person name="Mata R."/>
            <person name="Mathew T."/>
            <person name="Ngo R."/>
            <person name="Nguyen L."/>
            <person name="Nguyen N."/>
            <person name="Okwuonu G."/>
            <person name="Ongeri F."/>
            <person name="Pham C."/>
            <person name="Simmons D."/>
            <person name="Wilczek-Boney K."/>
            <person name="Hale W."/>
            <person name="Jakkamsetti A."/>
            <person name="Pham P."/>
            <person name="Ruth R."/>
            <person name="San Lucas F."/>
            <person name="Warren J."/>
            <person name="Zhang J."/>
            <person name="Zhao Z."/>
            <person name="Zhou C."/>
            <person name="Zhu D."/>
            <person name="Lee S."/>
            <person name="Bess C."/>
            <person name="Blankenburg K."/>
            <person name="Forbes L."/>
            <person name="Fu Q."/>
            <person name="Gubbala S."/>
            <person name="Hirani K."/>
            <person name="Jayaseelan J.C."/>
            <person name="Lara F."/>
            <person name="Munidasa M."/>
            <person name="Palculict T."/>
            <person name="Patil S."/>
            <person name="Pu L.-L."/>
            <person name="Saada N."/>
            <person name="Tang L."/>
            <person name="Weissenberger G."/>
            <person name="Zhu Y."/>
            <person name="Hemphill L."/>
            <person name="Shang Y."/>
            <person name="Youmans B."/>
            <person name="Ayvaz T."/>
            <person name="Ross M."/>
            <person name="Santibanez J."/>
            <person name="Aqrawi P."/>
            <person name="Gross S."/>
            <person name="Joshi V."/>
            <person name="Fowler G."/>
            <person name="Nazareth L."/>
            <person name="Reid J."/>
            <person name="Worley K."/>
            <person name="Petrosino J."/>
            <person name="Highlander S."/>
            <person name="Gibbs R."/>
        </authorList>
    </citation>
    <scope>NUCLEOTIDE SEQUENCE [LARGE SCALE GENOMIC DNA]</scope>
    <source>
        <strain evidence="3 4">ATCC 23263</strain>
    </source>
</reference>
<proteinExistence type="predicted"/>
<organism evidence="3 4">
    <name type="scientific">Pseudoramibacter alactolyticus ATCC 23263</name>
    <dbReference type="NCBI Taxonomy" id="887929"/>
    <lineage>
        <taxon>Bacteria</taxon>
        <taxon>Bacillati</taxon>
        <taxon>Bacillota</taxon>
        <taxon>Clostridia</taxon>
        <taxon>Eubacteriales</taxon>
        <taxon>Eubacteriaceae</taxon>
        <taxon>Pseudoramibacter</taxon>
    </lineage>
</organism>
<gene>
    <name evidence="3" type="ORF">HMP0721_1238</name>
</gene>
<dbReference type="STRING" id="887929.HMP0721_1238"/>
<sequence>MSGAVFCTHCGQPVSPPSDPAETTINDAANDATDKAEAAERPGLMFERGPKAPRADWGSDGWEEAPAQPKRPAGDGNAAPPRNFGGGNPYDHTADYDPREISDNKVICMLIYLFPLAGLIVALLADRASDARTSYIGFHIRQEIKLDVFSILVSLVTMVVTWLITLIVGGGALFSSSSYSSYGYYGASSSLSGMLAGMGLQLLIMGIVALVLFIVRFICFVQVCKSRAVEAPIVRGIQFMR</sequence>
<dbReference type="Proteomes" id="UP000004754">
    <property type="component" value="Unassembled WGS sequence"/>
</dbReference>
<keyword evidence="2" id="KW-1133">Transmembrane helix</keyword>
<dbReference type="AlphaFoldDB" id="E6MGV5"/>
<feature type="transmembrane region" description="Helical" evidence="2">
    <location>
        <begin position="194"/>
        <end position="218"/>
    </location>
</feature>
<feature type="region of interest" description="Disordered" evidence="1">
    <location>
        <begin position="1"/>
        <end position="91"/>
    </location>
</feature>
<evidence type="ECO:0000313" key="3">
    <source>
        <dbReference type="EMBL" id="EFV01845.1"/>
    </source>
</evidence>